<dbReference type="EMBL" id="JABXWR010000001">
    <property type="protein sequence ID" value="NVO67177.1"/>
    <property type="molecule type" value="Genomic_DNA"/>
</dbReference>
<dbReference type="InterPro" id="IPR001091">
    <property type="entry name" value="RM_Methyltransferase"/>
</dbReference>
<dbReference type="PROSITE" id="PS00093">
    <property type="entry name" value="N4_MTASE"/>
    <property type="match status" value="1"/>
</dbReference>
<dbReference type="GO" id="GO:0003677">
    <property type="term" value="F:DNA binding"/>
    <property type="evidence" value="ECO:0007669"/>
    <property type="project" value="UniProtKB-KW"/>
</dbReference>
<keyword evidence="4 8" id="KW-0949">S-adenosyl-L-methionine</keyword>
<dbReference type="Gene3D" id="3.40.50.150">
    <property type="entry name" value="Vaccinia Virus protein VP39"/>
    <property type="match status" value="1"/>
</dbReference>
<keyword evidence="3 10" id="KW-0808">Transferase</keyword>
<accession>A0A7K4HQ39</accession>
<evidence type="ECO:0000256" key="1">
    <source>
        <dbReference type="ARBA" id="ARBA00010203"/>
    </source>
</evidence>
<evidence type="ECO:0000256" key="7">
    <source>
        <dbReference type="ARBA" id="ARBA00049120"/>
    </source>
</evidence>
<organism evidence="10 11">
    <name type="scientific">Methanofollis tationis</name>
    <dbReference type="NCBI Taxonomy" id="81417"/>
    <lineage>
        <taxon>Archaea</taxon>
        <taxon>Methanobacteriati</taxon>
        <taxon>Methanobacteriota</taxon>
        <taxon>Stenosarchaea group</taxon>
        <taxon>Methanomicrobia</taxon>
        <taxon>Methanomicrobiales</taxon>
        <taxon>Methanomicrobiaceae</taxon>
        <taxon>Methanofollis</taxon>
    </lineage>
</organism>
<keyword evidence="6" id="KW-0238">DNA-binding</keyword>
<comment type="catalytic activity">
    <reaction evidence="7 8">
        <text>a 2'-deoxycytidine in DNA + S-adenosyl-L-methionine = an N(4)-methyl-2'-deoxycytidine in DNA + S-adenosyl-L-homocysteine + H(+)</text>
        <dbReference type="Rhea" id="RHEA:16857"/>
        <dbReference type="Rhea" id="RHEA-COMP:11369"/>
        <dbReference type="Rhea" id="RHEA-COMP:13674"/>
        <dbReference type="ChEBI" id="CHEBI:15378"/>
        <dbReference type="ChEBI" id="CHEBI:57856"/>
        <dbReference type="ChEBI" id="CHEBI:59789"/>
        <dbReference type="ChEBI" id="CHEBI:85452"/>
        <dbReference type="ChEBI" id="CHEBI:137933"/>
        <dbReference type="EC" id="2.1.1.113"/>
    </reaction>
</comment>
<dbReference type="GO" id="GO:0009307">
    <property type="term" value="P:DNA restriction-modification system"/>
    <property type="evidence" value="ECO:0007669"/>
    <property type="project" value="UniProtKB-KW"/>
</dbReference>
<evidence type="ECO:0000313" key="10">
    <source>
        <dbReference type="EMBL" id="NVO67177.1"/>
    </source>
</evidence>
<dbReference type="Pfam" id="PF01555">
    <property type="entry name" value="N6_N4_Mtase"/>
    <property type="match status" value="1"/>
</dbReference>
<comment type="similarity">
    <text evidence="1">Belongs to the N(4)/N(6)-methyltransferase family. N(4) subfamily.</text>
</comment>
<gene>
    <name evidence="10" type="ORF">HWN36_07620</name>
</gene>
<dbReference type="InterPro" id="IPR002941">
    <property type="entry name" value="DNA_methylase_N4/N6"/>
</dbReference>
<protein>
    <recommendedName>
        <fullName evidence="8">Type II methyltransferase</fullName>
        <ecNumber evidence="8">2.1.1.113</ecNumber>
    </recommendedName>
    <alternativeName>
        <fullName evidence="8">N-4 cytosine-specific methyltransferase</fullName>
    </alternativeName>
</protein>
<dbReference type="AlphaFoldDB" id="A0A7K4HQ39"/>
<dbReference type="GO" id="GO:0032259">
    <property type="term" value="P:methylation"/>
    <property type="evidence" value="ECO:0007669"/>
    <property type="project" value="UniProtKB-KW"/>
</dbReference>
<dbReference type="PRINTS" id="PR00508">
    <property type="entry name" value="S21N4MTFRASE"/>
</dbReference>
<reference evidence="10 11" key="1">
    <citation type="submission" date="2020-06" db="EMBL/GenBank/DDBJ databases">
        <title>Methanofollis fontis sp. nov., a methanogen isolated from marine sediments near a cold seep at Four-Way Closure Ridge offshore southwestern Taiwan.</title>
        <authorList>
            <person name="Chen S.-C."/>
            <person name="Teng N.-H."/>
            <person name="Lin Y.-S."/>
            <person name="Lai M.-C."/>
            <person name="Chen H.-H."/>
            <person name="Wang C.-C."/>
        </authorList>
    </citation>
    <scope>NUCLEOTIDE SEQUENCE [LARGE SCALE GENOMIC DNA]</scope>
    <source>
        <strain evidence="10 11">DSM 2702</strain>
    </source>
</reference>
<name>A0A7K4HQ39_9EURY</name>
<dbReference type="InterPro" id="IPR017985">
    <property type="entry name" value="MeTrfase_CN4_CS"/>
</dbReference>
<evidence type="ECO:0000256" key="5">
    <source>
        <dbReference type="ARBA" id="ARBA00022747"/>
    </source>
</evidence>
<proteinExistence type="inferred from homology"/>
<dbReference type="InterPro" id="IPR029063">
    <property type="entry name" value="SAM-dependent_MTases_sf"/>
</dbReference>
<dbReference type="OrthoDB" id="38200at2157"/>
<dbReference type="CDD" id="cd02440">
    <property type="entry name" value="AdoMet_MTases"/>
    <property type="match status" value="1"/>
</dbReference>
<dbReference type="EC" id="2.1.1.113" evidence="8"/>
<evidence type="ECO:0000256" key="4">
    <source>
        <dbReference type="ARBA" id="ARBA00022691"/>
    </source>
</evidence>
<keyword evidence="5 8" id="KW-0680">Restriction system</keyword>
<keyword evidence="2 8" id="KW-0489">Methyltransferase</keyword>
<evidence type="ECO:0000259" key="9">
    <source>
        <dbReference type="Pfam" id="PF01555"/>
    </source>
</evidence>
<comment type="caution">
    <text evidence="10">The sequence shown here is derived from an EMBL/GenBank/DDBJ whole genome shotgun (WGS) entry which is preliminary data.</text>
</comment>
<keyword evidence="11" id="KW-1185">Reference proteome</keyword>
<dbReference type="GO" id="GO:0015667">
    <property type="term" value="F:site-specific DNA-methyltransferase (cytosine-N4-specific) activity"/>
    <property type="evidence" value="ECO:0007669"/>
    <property type="project" value="UniProtKB-EC"/>
</dbReference>
<evidence type="ECO:0000256" key="2">
    <source>
        <dbReference type="ARBA" id="ARBA00022603"/>
    </source>
</evidence>
<dbReference type="GO" id="GO:0008170">
    <property type="term" value="F:N-methyltransferase activity"/>
    <property type="evidence" value="ECO:0007669"/>
    <property type="project" value="InterPro"/>
</dbReference>
<evidence type="ECO:0000256" key="3">
    <source>
        <dbReference type="ARBA" id="ARBA00022679"/>
    </source>
</evidence>
<evidence type="ECO:0000256" key="8">
    <source>
        <dbReference type="RuleBase" id="RU362026"/>
    </source>
</evidence>
<evidence type="ECO:0000256" key="6">
    <source>
        <dbReference type="ARBA" id="ARBA00023125"/>
    </source>
</evidence>
<dbReference type="Proteomes" id="UP000570823">
    <property type="component" value="Unassembled WGS sequence"/>
</dbReference>
<feature type="domain" description="DNA methylase N-4/N-6" evidence="9">
    <location>
        <begin position="101"/>
        <end position="315"/>
    </location>
</feature>
<dbReference type="RefSeq" id="WP_176788800.1">
    <property type="nucleotide sequence ID" value="NZ_JABXWR010000001.1"/>
</dbReference>
<sequence length="324" mass="35999">MHLTCPACGREWEYAGSAARPVCPSCKKRLGPVKKKTETSEFGVSKRECHDARPFYSRRIYAGPVAETPAPDAGGVVPPELLDTVLCMDSRRMDPLPDNSVHLMVTSPPYNVGKTYDDDLDLEEYLGLLREVFTETYRVLVPGGRACINVANVGRKPYIPYHSHIIGLMNEIGFLMRGEIIWNKASGAGVSTAWGSWCSASNPTLRDVHEYILVFSKGTYGRKRGDREDTITREQFLEWTKSIWTFPTESARKVGHPAPFPVELPYRCIQLYTFKGDVVLDPFAGAGTTGVAAVRAGRRFVCIDADEGYAARAKERLRADGWDG</sequence>
<evidence type="ECO:0000313" key="11">
    <source>
        <dbReference type="Proteomes" id="UP000570823"/>
    </source>
</evidence>
<dbReference type="SUPFAM" id="SSF53335">
    <property type="entry name" value="S-adenosyl-L-methionine-dependent methyltransferases"/>
    <property type="match status" value="1"/>
</dbReference>